<evidence type="ECO:0000313" key="1">
    <source>
        <dbReference type="EMBL" id="RGS77509.1"/>
    </source>
</evidence>
<organism evidence="1 2">
    <name type="scientific">Bacteroides ovatus</name>
    <dbReference type="NCBI Taxonomy" id="28116"/>
    <lineage>
        <taxon>Bacteria</taxon>
        <taxon>Pseudomonadati</taxon>
        <taxon>Bacteroidota</taxon>
        <taxon>Bacteroidia</taxon>
        <taxon>Bacteroidales</taxon>
        <taxon>Bacteroidaceae</taxon>
        <taxon>Bacteroides</taxon>
    </lineage>
</organism>
<dbReference type="GeneID" id="69482000"/>
<evidence type="ECO:0000313" key="2">
    <source>
        <dbReference type="Proteomes" id="UP000266492"/>
    </source>
</evidence>
<dbReference type="AlphaFoldDB" id="A0A395VSU3"/>
<dbReference type="Proteomes" id="UP000266492">
    <property type="component" value="Unassembled WGS sequence"/>
</dbReference>
<gene>
    <name evidence="1" type="ORF">DWX70_26960</name>
</gene>
<accession>A0A395VSU3</accession>
<name>A0A395VSU3_BACOV</name>
<protein>
    <submittedName>
        <fullName evidence="1">Uncharacterized protein</fullName>
    </submittedName>
</protein>
<proteinExistence type="predicted"/>
<dbReference type="EMBL" id="QRVZ01000053">
    <property type="protein sequence ID" value="RGS77509.1"/>
    <property type="molecule type" value="Genomic_DNA"/>
</dbReference>
<comment type="caution">
    <text evidence="1">The sequence shown here is derived from an EMBL/GenBank/DDBJ whole genome shotgun (WGS) entry which is preliminary data.</text>
</comment>
<reference evidence="1 2" key="1">
    <citation type="submission" date="2018-08" db="EMBL/GenBank/DDBJ databases">
        <title>A genome reference for cultivated species of the human gut microbiota.</title>
        <authorList>
            <person name="Zou Y."/>
            <person name="Xue W."/>
            <person name="Luo G."/>
        </authorList>
    </citation>
    <scope>NUCLEOTIDE SEQUENCE [LARGE SCALE GENOMIC DNA]</scope>
    <source>
        <strain evidence="1 2">AF20-9LB</strain>
    </source>
</reference>
<sequence>MEFITSTHLKQWADTKECQSLLPELMRRLICASVKQLNRLSFPSGDAVHMPEWAGADTWVLI</sequence>
<dbReference type="RefSeq" id="WP_008645720.1">
    <property type="nucleotide sequence ID" value="NZ_CAKJYX010000005.1"/>
</dbReference>